<evidence type="ECO:0000259" key="1">
    <source>
        <dbReference type="PROSITE" id="PS50075"/>
    </source>
</evidence>
<reference evidence="2 3" key="2">
    <citation type="journal article" date="2017" name="Int. J. Syst. Evol. Microbiol.">
        <title>Pseudomonas furukawaii sp. nov., a polychlorinated biphenyl-degrading bacterium isolated from biphenyl-contaminated soil in Japan.</title>
        <authorList>
            <person name="Kimura N."/>
            <person name="Watanabe T."/>
            <person name="Suenaga H."/>
            <person name="Fujihara H."/>
            <person name="Futagami T."/>
            <person name="Goto M."/>
            <person name="Hanada S."/>
            <person name="Hirose J."/>
        </authorList>
    </citation>
    <scope>NUCLEOTIDE SEQUENCE [LARGE SCALE GENOMIC DNA]</scope>
    <source>
        <strain evidence="3">DSM 10086 / NBRC 110670 / KF707</strain>
    </source>
</reference>
<accession>A0AAD1FEN7</accession>
<sequence length="52" mass="5739">MMDHTLGELGVDSLDVMLVMMDIQEKTGVVISDEKVDELNTPSKIVAFLESN</sequence>
<proteinExistence type="predicted"/>
<dbReference type="Proteomes" id="UP000218554">
    <property type="component" value="Chromosome"/>
</dbReference>
<evidence type="ECO:0000313" key="2">
    <source>
        <dbReference type="EMBL" id="BAU73421.1"/>
    </source>
</evidence>
<dbReference type="InterPro" id="IPR036736">
    <property type="entry name" value="ACP-like_sf"/>
</dbReference>
<dbReference type="SUPFAM" id="SSF47336">
    <property type="entry name" value="ACP-like"/>
    <property type="match status" value="1"/>
</dbReference>
<reference evidence="3" key="1">
    <citation type="submission" date="2015-05" db="EMBL/GenBank/DDBJ databases">
        <title>Draft genome sequencing of a biphenyl-degrading bacterium, Pseudomonas balearica KF707 (=NBRC110670).</title>
        <authorList>
            <person name="Kimura N."/>
            <person name="Hirose J."/>
            <person name="Watanabe T."/>
            <person name="Suenaga H."/>
            <person name="Fujihara H."/>
            <person name="Noguchi M."/>
            <person name="Hashimoto M."/>
            <person name="Shimodaira J."/>
            <person name="Tsuchikane K."/>
            <person name="Hosoyama A."/>
            <person name="Yamazoe A."/>
            <person name="Fujita N."/>
            <person name="Furukawa K."/>
        </authorList>
    </citation>
    <scope>NUCLEOTIDE SEQUENCE [LARGE SCALE GENOMIC DNA]</scope>
    <source>
        <strain evidence="3">DSM 10086 / NBRC 110670 / KF707</strain>
    </source>
</reference>
<dbReference type="Pfam" id="PF00550">
    <property type="entry name" value="PP-binding"/>
    <property type="match status" value="1"/>
</dbReference>
<name>A0AAD1FEN7_METFU</name>
<feature type="domain" description="Carrier" evidence="1">
    <location>
        <begin position="1"/>
        <end position="52"/>
    </location>
</feature>
<dbReference type="PROSITE" id="PS50075">
    <property type="entry name" value="CARRIER"/>
    <property type="match status" value="1"/>
</dbReference>
<organism evidence="2 3">
    <name type="scientific">Metapseudomonas furukawaii</name>
    <name type="common">Pseudomonas furukawaii</name>
    <dbReference type="NCBI Taxonomy" id="1149133"/>
    <lineage>
        <taxon>Bacteria</taxon>
        <taxon>Pseudomonadati</taxon>
        <taxon>Pseudomonadota</taxon>
        <taxon>Gammaproteobacteria</taxon>
        <taxon>Pseudomonadales</taxon>
        <taxon>Pseudomonadaceae</taxon>
        <taxon>Metapseudomonas</taxon>
    </lineage>
</organism>
<evidence type="ECO:0000313" key="3">
    <source>
        <dbReference type="Proteomes" id="UP000218554"/>
    </source>
</evidence>
<dbReference type="AlphaFoldDB" id="A0AAD1FEN7"/>
<dbReference type="KEGG" id="pfuw:KF707C_17330"/>
<dbReference type="EMBL" id="AP014862">
    <property type="protein sequence ID" value="BAU73421.1"/>
    <property type="molecule type" value="Genomic_DNA"/>
</dbReference>
<dbReference type="InterPro" id="IPR009081">
    <property type="entry name" value="PP-bd_ACP"/>
</dbReference>
<protein>
    <recommendedName>
        <fullName evidence="1">Carrier domain-containing protein</fullName>
    </recommendedName>
</protein>
<keyword evidence="3" id="KW-1185">Reference proteome</keyword>
<dbReference type="Gene3D" id="1.10.1200.10">
    <property type="entry name" value="ACP-like"/>
    <property type="match status" value="1"/>
</dbReference>
<gene>
    <name evidence="2" type="ORF">KF707C_17330</name>
</gene>